<comment type="caution">
    <text evidence="3">The sequence shown here is derived from an EMBL/GenBank/DDBJ whole genome shotgun (WGS) entry which is preliminary data.</text>
</comment>
<feature type="non-terminal residue" evidence="3">
    <location>
        <position position="65"/>
    </location>
</feature>
<accession>A0A6P1CWZ2</accession>
<dbReference type="InterPro" id="IPR008984">
    <property type="entry name" value="SMAD_FHA_dom_sf"/>
</dbReference>
<dbReference type="PROSITE" id="PS50006">
    <property type="entry name" value="FHA_DOMAIN"/>
    <property type="match status" value="1"/>
</dbReference>
<dbReference type="Proteomes" id="UP000471166">
    <property type="component" value="Unassembled WGS sequence"/>
</dbReference>
<protein>
    <recommendedName>
        <fullName evidence="2">FHA domain-containing protein</fullName>
    </recommendedName>
</protein>
<sequence length="65" mass="7081">MTGNVAEQPRLIYTDDAGHRREMPLGAGTVRITIGRSSQADFSLGTDGKASRLHATVEWLSGHWT</sequence>
<organism evidence="3 4">
    <name type="scientific">Nocardia cyriacigeorgica</name>
    <dbReference type="NCBI Taxonomy" id="135487"/>
    <lineage>
        <taxon>Bacteria</taxon>
        <taxon>Bacillati</taxon>
        <taxon>Actinomycetota</taxon>
        <taxon>Actinomycetes</taxon>
        <taxon>Mycobacteriales</taxon>
        <taxon>Nocardiaceae</taxon>
        <taxon>Nocardia</taxon>
    </lineage>
</organism>
<gene>
    <name evidence="3" type="ORF">GV791_31785</name>
</gene>
<dbReference type="CDD" id="cd00060">
    <property type="entry name" value="FHA"/>
    <property type="match status" value="1"/>
</dbReference>
<evidence type="ECO:0000313" key="3">
    <source>
        <dbReference type="EMBL" id="NEW37099.1"/>
    </source>
</evidence>
<feature type="domain" description="FHA" evidence="2">
    <location>
        <begin position="32"/>
        <end position="65"/>
    </location>
</feature>
<reference evidence="3 4" key="1">
    <citation type="submission" date="2020-01" db="EMBL/GenBank/DDBJ databases">
        <title>Genetics and antimicrobial susceptibilities of Nocardia species isolated from the soil; a comparison with species isolated from humans.</title>
        <authorList>
            <person name="Carrasco G."/>
            <person name="Monzon S."/>
            <person name="Sansegundo M."/>
            <person name="Garcia E."/>
            <person name="Garrido N."/>
            <person name="Medina M.J."/>
            <person name="Villalon P."/>
            <person name="Ramirez-Arocha A.C."/>
            <person name="Jimenez P."/>
            <person name="Cuesta I."/>
            <person name="Valdezate S."/>
        </authorList>
    </citation>
    <scope>NUCLEOTIDE SEQUENCE [LARGE SCALE GENOMIC DNA]</scope>
    <source>
        <strain evidence="3 4">CNM20110626</strain>
    </source>
</reference>
<dbReference type="Gene3D" id="2.60.200.20">
    <property type="match status" value="1"/>
</dbReference>
<keyword evidence="1" id="KW-0597">Phosphoprotein</keyword>
<dbReference type="AlphaFoldDB" id="A0A6P1CWZ2"/>
<dbReference type="InterPro" id="IPR000253">
    <property type="entry name" value="FHA_dom"/>
</dbReference>
<name>A0A6P1CWZ2_9NOCA</name>
<dbReference type="EMBL" id="JAAGVB010000396">
    <property type="protein sequence ID" value="NEW37099.1"/>
    <property type="molecule type" value="Genomic_DNA"/>
</dbReference>
<dbReference type="SUPFAM" id="SSF49879">
    <property type="entry name" value="SMAD/FHA domain"/>
    <property type="match status" value="1"/>
</dbReference>
<proteinExistence type="predicted"/>
<evidence type="ECO:0000313" key="4">
    <source>
        <dbReference type="Proteomes" id="UP000471166"/>
    </source>
</evidence>
<evidence type="ECO:0000259" key="2">
    <source>
        <dbReference type="PROSITE" id="PS50006"/>
    </source>
</evidence>
<evidence type="ECO:0000256" key="1">
    <source>
        <dbReference type="ARBA" id="ARBA00022553"/>
    </source>
</evidence>